<organism evidence="3">
    <name type="scientific">Alloyangia sp. H15</name>
    <dbReference type="NCBI Taxonomy" id="3029062"/>
    <lineage>
        <taxon>Bacteria</taxon>
        <taxon>Pseudomonadati</taxon>
        <taxon>Pseudomonadota</taxon>
        <taxon>Alphaproteobacteria</taxon>
        <taxon>Rhodobacterales</taxon>
        <taxon>Roseobacteraceae</taxon>
        <taxon>Alloyangia</taxon>
    </lineage>
</organism>
<proteinExistence type="predicted"/>
<protein>
    <submittedName>
        <fullName evidence="3">FAD-binding oxidoreductase</fullName>
        <ecNumber evidence="3">1.-.-.-</ecNumber>
    </submittedName>
</protein>
<dbReference type="EC" id="1.-.-.-" evidence="3"/>
<dbReference type="Pfam" id="PF01266">
    <property type="entry name" value="DAO"/>
    <property type="match status" value="1"/>
</dbReference>
<gene>
    <name evidence="3" type="ORF">PVT71_28345</name>
</gene>
<geneLocation type="plasmid" evidence="3">
    <name>unnamed4</name>
</geneLocation>
<dbReference type="PANTHER" id="PTHR13847:SF281">
    <property type="entry name" value="FAD DEPENDENT OXIDOREDUCTASE DOMAIN-CONTAINING PROTEIN"/>
    <property type="match status" value="1"/>
</dbReference>
<dbReference type="GO" id="GO:0016491">
    <property type="term" value="F:oxidoreductase activity"/>
    <property type="evidence" value="ECO:0007669"/>
    <property type="project" value="UniProtKB-KW"/>
</dbReference>
<keyword evidence="3" id="KW-0614">Plasmid</keyword>
<dbReference type="Gene3D" id="3.30.9.10">
    <property type="entry name" value="D-Amino Acid Oxidase, subunit A, domain 2"/>
    <property type="match status" value="1"/>
</dbReference>
<reference evidence="3" key="1">
    <citation type="submission" date="2023-02" db="EMBL/GenBank/DDBJ databases">
        <title>Description and genomic characterization of Salipiger bruguierae sp. nov., isolated from the sediment of mangrove plant Bruguiera sexangula.</title>
        <authorList>
            <person name="Long M."/>
        </authorList>
    </citation>
    <scope>NUCLEOTIDE SEQUENCE</scope>
    <source>
        <strain evidence="3">H15</strain>
        <plasmid evidence="3">unnamed4</plasmid>
    </source>
</reference>
<accession>A0AAU8AT17</accession>
<dbReference type="PANTHER" id="PTHR13847">
    <property type="entry name" value="SARCOSINE DEHYDROGENASE-RELATED"/>
    <property type="match status" value="1"/>
</dbReference>
<dbReference type="EMBL" id="CP123389">
    <property type="protein sequence ID" value="XCC97811.1"/>
    <property type="molecule type" value="Genomic_DNA"/>
</dbReference>
<name>A0AAU8AT17_9RHOB</name>
<dbReference type="InterPro" id="IPR006076">
    <property type="entry name" value="FAD-dep_OxRdtase"/>
</dbReference>
<evidence type="ECO:0000256" key="1">
    <source>
        <dbReference type="ARBA" id="ARBA00023002"/>
    </source>
</evidence>
<keyword evidence="1 3" id="KW-0560">Oxidoreductase</keyword>
<sequence>MSRSYTARRTPRHTGAAAWDAILGPRAPHAPLQGTQTCDVAVIGGGFAGLSAARRLLQLAPQARIALIDAGRIGQGASGRNSGFMIDLPHELTSDNYAGETKAQDQRVIRTNRAAIAFAAEAVQELGISPEFFRRDGKVNGAAGDKSHRQNLSYAAHLATLEEPHEALDAQAMFELTGSRHYLSGLYTPGTVMLQPAGYVRGLAAGLARHIRLFEDSPVLSLDRGNDAWTLRSLAGELHAGQVIMATNGHLESFGFMRNRLMHIFLFACMTEELSPEALQRLGGAPCWGITPSDPMGTTLRRISIGQGGNRIVTRSIATMEPGMETTPAQMRHAEGVMRQKFADRFPQLAGVKMAHGWSGHLCLSRNHVSVTGRLDDGLFAACCQNGLGTARGTLTGICAAEQALGHESEITRFFAQEPEPTRLPPAPLARIGANMFIRWREHQARSE</sequence>
<dbReference type="RefSeq" id="WP_353476701.1">
    <property type="nucleotide sequence ID" value="NZ_CP123389.1"/>
</dbReference>
<dbReference type="SUPFAM" id="SSF51905">
    <property type="entry name" value="FAD/NAD(P)-binding domain"/>
    <property type="match status" value="1"/>
</dbReference>
<dbReference type="GO" id="GO:0005737">
    <property type="term" value="C:cytoplasm"/>
    <property type="evidence" value="ECO:0007669"/>
    <property type="project" value="TreeGrafter"/>
</dbReference>
<feature type="domain" description="FAD dependent oxidoreductase" evidence="2">
    <location>
        <begin position="39"/>
        <end position="402"/>
    </location>
</feature>
<evidence type="ECO:0000259" key="2">
    <source>
        <dbReference type="Pfam" id="PF01266"/>
    </source>
</evidence>
<evidence type="ECO:0000313" key="3">
    <source>
        <dbReference type="EMBL" id="XCC97811.1"/>
    </source>
</evidence>
<dbReference type="Gene3D" id="3.50.50.60">
    <property type="entry name" value="FAD/NAD(P)-binding domain"/>
    <property type="match status" value="1"/>
</dbReference>
<dbReference type="AlphaFoldDB" id="A0AAU8AT17"/>
<dbReference type="InterPro" id="IPR036188">
    <property type="entry name" value="FAD/NAD-bd_sf"/>
</dbReference>